<sequence length="700" mass="75257">MTTTSSYSHSPPAYSPLESLFRRTSSKRRNPPPNVKTDVDTQQLAPVSPLIHTHFRSASNVTASSKDFNSSFMEFDSEELDPRAIFTRDDGARASFDSHQRSHYNSFTPDVELQQRFQYAEDNNQDYASNPGSALRDSWQSGSQGIAGNNRTISHVEHSYYPAFESESESTPSSPIPALVVTSPDYPEYSSSASAAGRTPIVRNAGTVSNYSRPVLASGTAAGDPVYTSGDSDSRTNEMRSPSPNQPPPRARHASSSAPILHPEHLDPDAKRRVLERNLGRRARGESPTPSSSPSAHTASGNDYVHSSYAAASSNSRSRESPSNLSPSAIHSSRTMSTSPLSQSATRSPAISSEPLFPIVVTQPSLSSQSQPLTPPFSTTTTYTQEITLPHRPPSLHADSPVSLYSDAYSFYQLDSASPSPTSTTSSNHNRGPAGSGSGSGNRSPLGQSYNNTRSQQQQQQQHLPPPQVVISPSSPNSNLNSSSPSTSHGTATNSTLKSKAEYYLSLGIKHHESNDLTTSAQYFQKSATEDGGCGVGMLMWGLALRHGWGVEKDERSGFGWVRKAAEGAVKDLEDFRRRVGESSSGGGAGGGTMGKGLSVPGYENDKGAVKAELVLAIYEVGQCFFHAWGVPKDQKMGVSYYRVAAQLGDPDAQGDLGFCLANGKGCKKDRKEAAKWYRAAVAQGYSDVGLAWIHKEKFQ</sequence>
<dbReference type="Proteomes" id="UP000518752">
    <property type="component" value="Unassembled WGS sequence"/>
</dbReference>
<feature type="compositionally biased region" description="Low complexity" evidence="1">
    <location>
        <begin position="287"/>
        <end position="300"/>
    </location>
</feature>
<dbReference type="AlphaFoldDB" id="A0A8H5HG24"/>
<dbReference type="SUPFAM" id="SSF81901">
    <property type="entry name" value="HCP-like"/>
    <property type="match status" value="1"/>
</dbReference>
<dbReference type="InterPro" id="IPR006597">
    <property type="entry name" value="Sel1-like"/>
</dbReference>
<feature type="region of interest" description="Disordered" evidence="1">
    <location>
        <begin position="124"/>
        <end position="149"/>
    </location>
</feature>
<accession>A0A8H5HG24</accession>
<feature type="compositionally biased region" description="Low complexity" evidence="1">
    <location>
        <begin position="472"/>
        <end position="488"/>
    </location>
</feature>
<evidence type="ECO:0000313" key="2">
    <source>
        <dbReference type="EMBL" id="KAF5382876.1"/>
    </source>
</evidence>
<dbReference type="GO" id="GO:0032153">
    <property type="term" value="C:cell division site"/>
    <property type="evidence" value="ECO:0007669"/>
    <property type="project" value="TreeGrafter"/>
</dbReference>
<evidence type="ECO:0000256" key="1">
    <source>
        <dbReference type="SAM" id="MobiDB-lite"/>
    </source>
</evidence>
<dbReference type="GO" id="GO:0010972">
    <property type="term" value="P:negative regulation of G2/M transition of mitotic cell cycle"/>
    <property type="evidence" value="ECO:0007669"/>
    <property type="project" value="TreeGrafter"/>
</dbReference>
<dbReference type="InterPro" id="IPR052945">
    <property type="entry name" value="Mitotic_Regulator"/>
</dbReference>
<feature type="region of interest" description="Disordered" evidence="1">
    <location>
        <begin position="215"/>
        <end position="350"/>
    </location>
</feature>
<dbReference type="PANTHER" id="PTHR43628">
    <property type="entry name" value="ACTIVATOR OF C KINASE PROTEIN 1-RELATED"/>
    <property type="match status" value="1"/>
</dbReference>
<dbReference type="Gene3D" id="1.25.40.10">
    <property type="entry name" value="Tetratricopeptide repeat domain"/>
    <property type="match status" value="1"/>
</dbReference>
<evidence type="ECO:0008006" key="4">
    <source>
        <dbReference type="Google" id="ProtNLM"/>
    </source>
</evidence>
<feature type="region of interest" description="Disordered" evidence="1">
    <location>
        <begin position="416"/>
        <end position="495"/>
    </location>
</feature>
<proteinExistence type="predicted"/>
<feature type="compositionally biased region" description="Polar residues" evidence="1">
    <location>
        <begin position="441"/>
        <end position="455"/>
    </location>
</feature>
<feature type="compositionally biased region" description="Basic and acidic residues" evidence="1">
    <location>
        <begin position="262"/>
        <end position="285"/>
    </location>
</feature>
<dbReference type="EMBL" id="JAACJN010000050">
    <property type="protein sequence ID" value="KAF5382876.1"/>
    <property type="molecule type" value="Genomic_DNA"/>
</dbReference>
<dbReference type="SMART" id="SM00671">
    <property type="entry name" value="SEL1"/>
    <property type="match status" value="4"/>
</dbReference>
<dbReference type="PANTHER" id="PTHR43628:SF1">
    <property type="entry name" value="CHITIN SYNTHASE REGULATORY FACTOR 2-RELATED"/>
    <property type="match status" value="1"/>
</dbReference>
<feature type="compositionally biased region" description="Low complexity" evidence="1">
    <location>
        <begin position="307"/>
        <end position="329"/>
    </location>
</feature>
<feature type="compositionally biased region" description="Polar residues" evidence="1">
    <location>
        <begin position="330"/>
        <end position="350"/>
    </location>
</feature>
<dbReference type="Pfam" id="PF08238">
    <property type="entry name" value="Sel1"/>
    <property type="match status" value="3"/>
</dbReference>
<evidence type="ECO:0000313" key="3">
    <source>
        <dbReference type="Proteomes" id="UP000518752"/>
    </source>
</evidence>
<protein>
    <recommendedName>
        <fullName evidence="4">HCP-like protein</fullName>
    </recommendedName>
</protein>
<comment type="caution">
    <text evidence="2">The sequence shown here is derived from an EMBL/GenBank/DDBJ whole genome shotgun (WGS) entry which is preliminary data.</text>
</comment>
<dbReference type="OrthoDB" id="2148946at2759"/>
<dbReference type="InterPro" id="IPR011990">
    <property type="entry name" value="TPR-like_helical_dom_sf"/>
</dbReference>
<gene>
    <name evidence="2" type="ORF">D9757_007287</name>
</gene>
<keyword evidence="3" id="KW-1185">Reference proteome</keyword>
<reference evidence="2 3" key="1">
    <citation type="journal article" date="2020" name="ISME J.">
        <title>Uncovering the hidden diversity of litter-decomposition mechanisms in mushroom-forming fungi.</title>
        <authorList>
            <person name="Floudas D."/>
            <person name="Bentzer J."/>
            <person name="Ahren D."/>
            <person name="Johansson T."/>
            <person name="Persson P."/>
            <person name="Tunlid A."/>
        </authorList>
    </citation>
    <scope>NUCLEOTIDE SEQUENCE [LARGE SCALE GENOMIC DNA]</scope>
    <source>
        <strain evidence="2 3">CBS 406.79</strain>
    </source>
</reference>
<organism evidence="2 3">
    <name type="scientific">Collybiopsis confluens</name>
    <dbReference type="NCBI Taxonomy" id="2823264"/>
    <lineage>
        <taxon>Eukaryota</taxon>
        <taxon>Fungi</taxon>
        <taxon>Dikarya</taxon>
        <taxon>Basidiomycota</taxon>
        <taxon>Agaricomycotina</taxon>
        <taxon>Agaricomycetes</taxon>
        <taxon>Agaricomycetidae</taxon>
        <taxon>Agaricales</taxon>
        <taxon>Marasmiineae</taxon>
        <taxon>Omphalotaceae</taxon>
        <taxon>Collybiopsis</taxon>
    </lineage>
</organism>
<feature type="compositionally biased region" description="Low complexity" evidence="1">
    <location>
        <begin position="1"/>
        <end position="16"/>
    </location>
</feature>
<name>A0A8H5HG24_9AGAR</name>
<feature type="compositionally biased region" description="Low complexity" evidence="1">
    <location>
        <begin position="416"/>
        <end position="427"/>
    </location>
</feature>
<feature type="region of interest" description="Disordered" evidence="1">
    <location>
        <begin position="1"/>
        <end position="46"/>
    </location>
</feature>